<name>A0A8J7CMA7_9BACT</name>
<evidence type="ECO:0000313" key="2">
    <source>
        <dbReference type="Proteomes" id="UP000648239"/>
    </source>
</evidence>
<protein>
    <recommendedName>
        <fullName evidence="3">ATP-grasp domain-containing protein</fullName>
    </recommendedName>
</protein>
<dbReference type="SUPFAM" id="SSF56059">
    <property type="entry name" value="Glutathione synthetase ATP-binding domain-like"/>
    <property type="match status" value="1"/>
</dbReference>
<proteinExistence type="predicted"/>
<reference evidence="1 2" key="1">
    <citation type="submission" date="2020-08" db="EMBL/GenBank/DDBJ databases">
        <title>Acidobacteriota in marine sediments use diverse sulfur dissimilation pathways.</title>
        <authorList>
            <person name="Wasmund K."/>
        </authorList>
    </citation>
    <scope>NUCLEOTIDE SEQUENCE [LARGE SCALE GENOMIC DNA]</scope>
    <source>
        <strain evidence="1">MAG AM4</strain>
    </source>
</reference>
<organism evidence="1 2">
    <name type="scientific">Candidatus Polarisedimenticola svalbardensis</name>
    <dbReference type="NCBI Taxonomy" id="2886004"/>
    <lineage>
        <taxon>Bacteria</taxon>
        <taxon>Pseudomonadati</taxon>
        <taxon>Acidobacteriota</taxon>
        <taxon>Candidatus Polarisedimenticolia</taxon>
        <taxon>Candidatus Polarisedimenticolales</taxon>
        <taxon>Candidatus Polarisedimenticolaceae</taxon>
        <taxon>Candidatus Polarisedimenticola</taxon>
    </lineage>
</organism>
<dbReference type="Proteomes" id="UP000648239">
    <property type="component" value="Unassembled WGS sequence"/>
</dbReference>
<sequence length="400" mass="42259">MKLSAEKRTDSVLLVANLGFENELAAGKARPALGRDALQAATRAGALMRVLAGEGDTIWLPGPPGSLRMTPVPGLPAPDLIHGPLPRSWDGPVLAWGETEATAALGAGFRQEGNSGSSVLDALLSAPKPDPEAAREANSKALLEPLRAGLGCSLPGSGRASREEDLLRLVGEARRIHGPACGWVLKGEYCAAGRERLFESGGADPGPEILAAAARLFRRHGVCLFEPWLRRTADFGCSLLIDGDQVRLTGVHRLLVSDRGRFQGVETVLPSRTVPGPVSPDRFEVYLSTEEAARMATVAGGTAAALGRIGYRGHVGIDFWRYVTAEGEDRINLLGEINARLTFGLVAGVLVQRICAALGTDPGTPFRLWFGPEPRLSTGRRLPLVAEGPEGSSAITLSIP</sequence>
<comment type="caution">
    <text evidence="1">The sequence shown here is derived from an EMBL/GenBank/DDBJ whole genome shotgun (WGS) entry which is preliminary data.</text>
</comment>
<dbReference type="EMBL" id="JACXWD010000067">
    <property type="protein sequence ID" value="MBD3869208.1"/>
    <property type="molecule type" value="Genomic_DNA"/>
</dbReference>
<evidence type="ECO:0000313" key="1">
    <source>
        <dbReference type="EMBL" id="MBD3869208.1"/>
    </source>
</evidence>
<dbReference type="AlphaFoldDB" id="A0A8J7CMA7"/>
<gene>
    <name evidence="1" type="ORF">IFK94_13885</name>
</gene>
<evidence type="ECO:0008006" key="3">
    <source>
        <dbReference type="Google" id="ProtNLM"/>
    </source>
</evidence>
<accession>A0A8J7CMA7</accession>